<dbReference type="PANTHER" id="PTHR40942:SF4">
    <property type="entry name" value="CYTOCHROME C5"/>
    <property type="match status" value="1"/>
</dbReference>
<dbReference type="PRINTS" id="PR00607">
    <property type="entry name" value="CYTCHROMECIE"/>
</dbReference>
<gene>
    <name evidence="10" type="ORF">SAMN05216212_0217</name>
</gene>
<evidence type="ECO:0000256" key="1">
    <source>
        <dbReference type="ARBA" id="ARBA00022448"/>
    </source>
</evidence>
<dbReference type="EMBL" id="FNFH01000001">
    <property type="protein sequence ID" value="SDJ55691.1"/>
    <property type="molecule type" value="Genomic_DNA"/>
</dbReference>
<dbReference type="PROSITE" id="PS51007">
    <property type="entry name" value="CYTC"/>
    <property type="match status" value="1"/>
</dbReference>
<dbReference type="OrthoDB" id="9814708at2"/>
<protein>
    <submittedName>
        <fullName evidence="10">Cytochrome c5</fullName>
    </submittedName>
</protein>
<keyword evidence="3 6" id="KW-0479">Metal-binding</keyword>
<dbReference type="SUPFAM" id="SSF46626">
    <property type="entry name" value="Cytochrome c"/>
    <property type="match status" value="1"/>
</dbReference>
<dbReference type="Gene3D" id="1.10.760.10">
    <property type="entry name" value="Cytochrome c-like domain"/>
    <property type="match status" value="1"/>
</dbReference>
<evidence type="ECO:0000256" key="4">
    <source>
        <dbReference type="ARBA" id="ARBA00022982"/>
    </source>
</evidence>
<keyword evidence="2 6" id="KW-0349">Heme</keyword>
<feature type="chain" id="PRO_5011552136" evidence="8">
    <location>
        <begin position="19"/>
        <end position="139"/>
    </location>
</feature>
<keyword evidence="1" id="KW-0813">Transport</keyword>
<dbReference type="Pfam" id="PF13442">
    <property type="entry name" value="Cytochrome_CBB3"/>
    <property type="match status" value="1"/>
</dbReference>
<dbReference type="Proteomes" id="UP000199305">
    <property type="component" value="Unassembled WGS sequence"/>
</dbReference>
<dbReference type="InterPro" id="IPR036909">
    <property type="entry name" value="Cyt_c-like_dom_sf"/>
</dbReference>
<keyword evidence="11" id="KW-1185">Reference proteome</keyword>
<dbReference type="PROSITE" id="PS51257">
    <property type="entry name" value="PROKAR_LIPOPROTEIN"/>
    <property type="match status" value="1"/>
</dbReference>
<keyword evidence="8" id="KW-0732">Signal</keyword>
<keyword evidence="5 6" id="KW-0408">Iron</keyword>
<evidence type="ECO:0000256" key="8">
    <source>
        <dbReference type="SAM" id="SignalP"/>
    </source>
</evidence>
<evidence type="ECO:0000256" key="7">
    <source>
        <dbReference type="SAM" id="MobiDB-lite"/>
    </source>
</evidence>
<dbReference type="InterPro" id="IPR002323">
    <property type="entry name" value="Cyt_CIE"/>
</dbReference>
<sequence length="139" mass="14448">MKASLTTLAAILLLTACAAEREPRGETPETTAAETAAPETGIAATEQVDGKLHETYLRSCHSCHGPGVTGAPRTGDVAAWEPRAAKGLEVLVDNAMNGYKAMPPKGLCFDCTEEEFAGLIRYMAGAALPDETPVTTGGD</sequence>
<feature type="signal peptide" evidence="8">
    <location>
        <begin position="1"/>
        <end position="18"/>
    </location>
</feature>
<evidence type="ECO:0000313" key="11">
    <source>
        <dbReference type="Proteomes" id="UP000199305"/>
    </source>
</evidence>
<dbReference type="GO" id="GO:0005506">
    <property type="term" value="F:iron ion binding"/>
    <property type="evidence" value="ECO:0007669"/>
    <property type="project" value="InterPro"/>
</dbReference>
<dbReference type="PANTHER" id="PTHR40942">
    <property type="match status" value="1"/>
</dbReference>
<feature type="compositionally biased region" description="Low complexity" evidence="7">
    <location>
        <begin position="28"/>
        <end position="42"/>
    </location>
</feature>
<name>A0A1G8UPI0_9GAMM</name>
<dbReference type="RefSeq" id="WP_091506667.1">
    <property type="nucleotide sequence ID" value="NZ_FNFH01000001.1"/>
</dbReference>
<dbReference type="InterPro" id="IPR009056">
    <property type="entry name" value="Cyt_c-like_dom"/>
</dbReference>
<evidence type="ECO:0000313" key="10">
    <source>
        <dbReference type="EMBL" id="SDJ55691.1"/>
    </source>
</evidence>
<keyword evidence="4" id="KW-0249">Electron transport</keyword>
<evidence type="ECO:0000256" key="2">
    <source>
        <dbReference type="ARBA" id="ARBA00022617"/>
    </source>
</evidence>
<feature type="domain" description="Cytochrome c" evidence="9">
    <location>
        <begin position="36"/>
        <end position="127"/>
    </location>
</feature>
<dbReference type="AlphaFoldDB" id="A0A1G8UPI0"/>
<reference evidence="11" key="1">
    <citation type="submission" date="2016-10" db="EMBL/GenBank/DDBJ databases">
        <authorList>
            <person name="Varghese N."/>
            <person name="Submissions S."/>
        </authorList>
    </citation>
    <scope>NUCLEOTIDE SEQUENCE [LARGE SCALE GENOMIC DNA]</scope>
    <source>
        <strain evidence="11">CGMCC 1.10658</strain>
    </source>
</reference>
<organism evidence="10 11">
    <name type="scientific">Microbulbifer yueqingensis</name>
    <dbReference type="NCBI Taxonomy" id="658219"/>
    <lineage>
        <taxon>Bacteria</taxon>
        <taxon>Pseudomonadati</taxon>
        <taxon>Pseudomonadota</taxon>
        <taxon>Gammaproteobacteria</taxon>
        <taxon>Cellvibrionales</taxon>
        <taxon>Microbulbiferaceae</taxon>
        <taxon>Microbulbifer</taxon>
    </lineage>
</organism>
<feature type="region of interest" description="Disordered" evidence="7">
    <location>
        <begin position="20"/>
        <end position="42"/>
    </location>
</feature>
<dbReference type="STRING" id="658219.SAMN05216212_0217"/>
<evidence type="ECO:0000256" key="3">
    <source>
        <dbReference type="ARBA" id="ARBA00022723"/>
    </source>
</evidence>
<proteinExistence type="predicted"/>
<dbReference type="GO" id="GO:0020037">
    <property type="term" value="F:heme binding"/>
    <property type="evidence" value="ECO:0007669"/>
    <property type="project" value="InterPro"/>
</dbReference>
<accession>A0A1G8UPI0</accession>
<evidence type="ECO:0000259" key="9">
    <source>
        <dbReference type="PROSITE" id="PS51007"/>
    </source>
</evidence>
<evidence type="ECO:0000256" key="6">
    <source>
        <dbReference type="PROSITE-ProRule" id="PRU00433"/>
    </source>
</evidence>
<evidence type="ECO:0000256" key="5">
    <source>
        <dbReference type="ARBA" id="ARBA00023004"/>
    </source>
</evidence>
<dbReference type="GO" id="GO:0009055">
    <property type="term" value="F:electron transfer activity"/>
    <property type="evidence" value="ECO:0007669"/>
    <property type="project" value="InterPro"/>
</dbReference>